<accession>A0A840SDN7</accession>
<protein>
    <recommendedName>
        <fullName evidence="6">Lipoprotein</fullName>
    </recommendedName>
</protein>
<name>A0A840SDN7_9SPIR</name>
<sequence>MRKFCFIMLGLVLTFFTSCSNPVSEEESSFVVSFNAGVLKNVIDTNEWFSDCTDVSFRIELFVFDYDNMKADEGGEPVIVQKEITLSDIQAKKNINLPVEGLSEGKRYFVSSSLMLTYKKPGADVAQEFTCYRTKTESDEESLYYVKPGKNVFNLKLVSDFKPDLTVYPQGDGYEMTRYYGSGTTYEVKTEGTLYVSSEYADFTGADYSDPDESFYAVTFFCESPTCAKFNEKEYRACLEDFRAKFTAAPDEITEMSYSSSLTPSLVNSDFSYSFYILGKTTMGSISGNSVSSGSKTVSDVGSYYSGLGASYISLSGNSAWTEGEIKGFSIKEFAGVTVECSSLDENGKLNVNLLANSMAEFKITQKYTDGTSESFVKVYNKDTGTCGDYTVASERVSTAFHKVLGEQTLNFVLNSSCYASCDVDVCWTWPQVASVYIYPDADSNILYVSSAPNFLSELRELESVPNYATVDSSETEYPAYTITYVWTIPAIEGVSDSSIEINTSDSNLTLGAISNTIANEFDVTSYNLSRLPNGDYYLNVVLEYFNPDGSAEALLAKYRSGYKDDADKLVVSSDAITLNNGTVTGNVDIGGGFNTLYIRYIDEDEDEYKNLEDASMTGNDKYYSLHAVYQSGDEWLEYSETDYSYEWFINGNRVSSDISFLINYASTPYLVESNNEVVCVITKKSTSQKTTVSSVFSFSH</sequence>
<feature type="chain" id="PRO_5036240826" description="Lipoprotein" evidence="1">
    <location>
        <begin position="21"/>
        <end position="701"/>
    </location>
</feature>
<evidence type="ECO:0000313" key="3">
    <source>
        <dbReference type="EMBL" id="QOS40568.1"/>
    </source>
</evidence>
<proteinExistence type="predicted"/>
<dbReference type="PROSITE" id="PS51257">
    <property type="entry name" value="PROKAR_LIPOPROTEIN"/>
    <property type="match status" value="1"/>
</dbReference>
<gene>
    <name evidence="3" type="ORF">DYE49_08880</name>
    <name evidence="2" type="ORF">HNP77_000047</name>
</gene>
<dbReference type="Proteomes" id="UP000593591">
    <property type="component" value="Chromosome"/>
</dbReference>
<evidence type="ECO:0000313" key="2">
    <source>
        <dbReference type="EMBL" id="MBB5217703.1"/>
    </source>
</evidence>
<evidence type="ECO:0000313" key="4">
    <source>
        <dbReference type="Proteomes" id="UP000578697"/>
    </source>
</evidence>
<evidence type="ECO:0000313" key="5">
    <source>
        <dbReference type="Proteomes" id="UP000593591"/>
    </source>
</evidence>
<keyword evidence="1" id="KW-0732">Signal</keyword>
<feature type="signal peptide" evidence="1">
    <location>
        <begin position="1"/>
        <end position="20"/>
    </location>
</feature>
<evidence type="ECO:0008006" key="6">
    <source>
        <dbReference type="Google" id="ProtNLM"/>
    </source>
</evidence>
<dbReference type="KEGG" id="trc:DYE49_08880"/>
<dbReference type="RefSeq" id="WP_184651152.1">
    <property type="nucleotide sequence ID" value="NZ_JACHFR010000001.1"/>
</dbReference>
<evidence type="ECO:0000256" key="1">
    <source>
        <dbReference type="SAM" id="SignalP"/>
    </source>
</evidence>
<dbReference type="EMBL" id="CP031517">
    <property type="protein sequence ID" value="QOS40568.1"/>
    <property type="molecule type" value="Genomic_DNA"/>
</dbReference>
<organism evidence="2 4">
    <name type="scientific">Treponema rectale</name>
    <dbReference type="NCBI Taxonomy" id="744512"/>
    <lineage>
        <taxon>Bacteria</taxon>
        <taxon>Pseudomonadati</taxon>
        <taxon>Spirochaetota</taxon>
        <taxon>Spirochaetia</taxon>
        <taxon>Spirochaetales</taxon>
        <taxon>Treponemataceae</taxon>
        <taxon>Treponema</taxon>
    </lineage>
</organism>
<dbReference type="EMBL" id="JACHFR010000001">
    <property type="protein sequence ID" value="MBB5217703.1"/>
    <property type="molecule type" value="Genomic_DNA"/>
</dbReference>
<dbReference type="Proteomes" id="UP000578697">
    <property type="component" value="Unassembled WGS sequence"/>
</dbReference>
<keyword evidence="4" id="KW-1185">Reference proteome</keyword>
<reference evidence="2 4" key="2">
    <citation type="submission" date="2020-08" db="EMBL/GenBank/DDBJ databases">
        <title>Genomic Encyclopedia of Type Strains, Phase IV (KMG-IV): sequencing the most valuable type-strain genomes for metagenomic binning, comparative biology and taxonomic classification.</title>
        <authorList>
            <person name="Goeker M."/>
        </authorList>
    </citation>
    <scope>NUCLEOTIDE SEQUENCE [LARGE SCALE GENOMIC DNA]</scope>
    <source>
        <strain evidence="2 4">DSM 103679</strain>
    </source>
</reference>
<dbReference type="AlphaFoldDB" id="A0A840SDN7"/>
<reference evidence="3 5" key="1">
    <citation type="submission" date="2018-08" db="EMBL/GenBank/DDBJ databases">
        <title>The first complete genome of Treponema rectale (CHPAT), a commensal spirochete of the bovine rectum.</title>
        <authorList>
            <person name="Staton G.J."/>
            <person name="Clegg S.R."/>
            <person name="Carter S.D."/>
            <person name="Radford A.D."/>
            <person name="Darby A."/>
            <person name="Hall N."/>
            <person name="Birtles R.J."/>
            <person name="Evans N.J."/>
        </authorList>
    </citation>
    <scope>NUCLEOTIDE SEQUENCE [LARGE SCALE GENOMIC DNA]</scope>
    <source>
        <strain evidence="3 5">CHPA</strain>
    </source>
</reference>